<dbReference type="NCBIfam" id="TIGR01826">
    <property type="entry name" value="CofD_related"/>
    <property type="match status" value="1"/>
</dbReference>
<dbReference type="EMBL" id="CP089291">
    <property type="protein sequence ID" value="UOF91332.1"/>
    <property type="molecule type" value="Genomic_DNA"/>
</dbReference>
<keyword evidence="3" id="KW-1133">Transmembrane helix</keyword>
<dbReference type="InterPro" id="IPR038136">
    <property type="entry name" value="CofD-like_dom_sf"/>
</dbReference>
<dbReference type="SUPFAM" id="SSF142338">
    <property type="entry name" value="CofD-like"/>
    <property type="match status" value="1"/>
</dbReference>
<keyword evidence="5" id="KW-1185">Reference proteome</keyword>
<name>A0ABY4CLE9_9BACL</name>
<comment type="function">
    <text evidence="2">Required for morphogenesis under gluconeogenic growth conditions.</text>
</comment>
<feature type="transmembrane region" description="Helical" evidence="3">
    <location>
        <begin position="6"/>
        <end position="24"/>
    </location>
</feature>
<evidence type="ECO:0000256" key="1">
    <source>
        <dbReference type="ARBA" id="ARBA00022490"/>
    </source>
</evidence>
<evidence type="ECO:0000256" key="3">
    <source>
        <dbReference type="SAM" id="Phobius"/>
    </source>
</evidence>
<dbReference type="InterPro" id="IPR002882">
    <property type="entry name" value="CofD"/>
</dbReference>
<dbReference type="Gene3D" id="3.40.50.10680">
    <property type="entry name" value="CofD-like domains"/>
    <property type="match status" value="1"/>
</dbReference>
<evidence type="ECO:0000256" key="2">
    <source>
        <dbReference type="HAMAP-Rule" id="MF_00973"/>
    </source>
</evidence>
<proteinExistence type="inferred from homology"/>
<dbReference type="Proteomes" id="UP000830167">
    <property type="component" value="Chromosome"/>
</dbReference>
<dbReference type="PANTHER" id="PTHR30135">
    <property type="entry name" value="UNCHARACTERIZED PROTEIN YVCK-RELATED"/>
    <property type="match status" value="1"/>
</dbReference>
<dbReference type="CDD" id="cd07187">
    <property type="entry name" value="YvcK_like"/>
    <property type="match status" value="1"/>
</dbReference>
<reference evidence="4" key="1">
    <citation type="submission" date="2021-12" db="EMBL/GenBank/DDBJ databases">
        <title>Alicyclobacillaceae gen. nov., sp. nov., isolated from chalcocite enrichment system.</title>
        <authorList>
            <person name="Jiang Z."/>
        </authorList>
    </citation>
    <scope>NUCLEOTIDE SEQUENCE</scope>
    <source>
        <strain evidence="4">MYW30-H2</strain>
    </source>
</reference>
<dbReference type="InterPro" id="IPR010119">
    <property type="entry name" value="Gluconeogen_factor"/>
</dbReference>
<accession>A0ABY4CLE9</accession>
<organism evidence="4 5">
    <name type="scientific">Fodinisporobacter ferrooxydans</name>
    <dbReference type="NCBI Taxonomy" id="2901836"/>
    <lineage>
        <taxon>Bacteria</taxon>
        <taxon>Bacillati</taxon>
        <taxon>Bacillota</taxon>
        <taxon>Bacilli</taxon>
        <taxon>Bacillales</taxon>
        <taxon>Alicyclobacillaceae</taxon>
        <taxon>Fodinisporobacter</taxon>
    </lineage>
</organism>
<keyword evidence="1 2" id="KW-0963">Cytoplasm</keyword>
<comment type="similarity">
    <text evidence="2">Belongs to the gluconeogenesis factor family.</text>
</comment>
<evidence type="ECO:0000313" key="4">
    <source>
        <dbReference type="EMBL" id="UOF91332.1"/>
    </source>
</evidence>
<comment type="subcellular location">
    <subcellularLocation>
        <location evidence="2">Cytoplasm</location>
    </subcellularLocation>
</comment>
<protein>
    <recommendedName>
        <fullName evidence="2">Gluconeogenesis factor</fullName>
    </recommendedName>
</protein>
<dbReference type="RefSeq" id="WP_347438023.1">
    <property type="nucleotide sequence ID" value="NZ_CP089291.1"/>
</dbReference>
<evidence type="ECO:0000313" key="5">
    <source>
        <dbReference type="Proteomes" id="UP000830167"/>
    </source>
</evidence>
<keyword evidence="3" id="KW-0472">Membrane</keyword>
<dbReference type="PANTHER" id="PTHR30135:SF3">
    <property type="entry name" value="GLUCONEOGENESIS FACTOR-RELATED"/>
    <property type="match status" value="1"/>
</dbReference>
<dbReference type="Pfam" id="PF01933">
    <property type="entry name" value="CofD"/>
    <property type="match status" value="1"/>
</dbReference>
<feature type="transmembrane region" description="Helical" evidence="3">
    <location>
        <begin position="36"/>
        <end position="54"/>
    </location>
</feature>
<sequence length="390" mass="42767">MFKTWWIIAWTTCIFGLGVILDHIEAFQPAGRKLPDVGIVAFAVGLILLIAGWVRERTSVNHKIKNPPVPQRRPHIVAIGGGTGLSVLLRGLKEFDVNITAIVTVADDGGSSGRLRTEFSMPAPGDIRNCLVALADTEPLLEKLWQYRFKSGEGLAGHTFGNLFLAAMMHVTGDFESAVREANRVLAVRGRVLPAAADDIKLIATASDGTEIIGESNIPKAGKAIARLQIDPVDVKPLPEVLQAIEQADIIVIGPGSLYTSVLPNLLIEGVAERIRNSTARKIYVCNVMTQPGETDHYYASSHVKTIYDHVGDQFFDTILVNRTDIPDYVLQKYLDQGAKPVEADIEELRKLGLHVIVRNVLQYSTYARHDPKVLAEIILSLVKKDTNES</sequence>
<keyword evidence="3" id="KW-0812">Transmembrane</keyword>
<dbReference type="HAMAP" id="MF_00973">
    <property type="entry name" value="Gluconeogen_factor"/>
    <property type="match status" value="1"/>
</dbReference>
<gene>
    <name evidence="4" type="ORF">LSG31_03485</name>
</gene>